<feature type="non-terminal residue" evidence="1">
    <location>
        <position position="431"/>
    </location>
</feature>
<proteinExistence type="predicted"/>
<accession>K1Z501</accession>
<organism evidence="1">
    <name type="scientific">uncultured bacterium</name>
    <name type="common">gcode 4</name>
    <dbReference type="NCBI Taxonomy" id="1234023"/>
    <lineage>
        <taxon>Bacteria</taxon>
        <taxon>environmental samples</taxon>
    </lineage>
</organism>
<comment type="caution">
    <text evidence="1">The sequence shown here is derived from an EMBL/GenBank/DDBJ whole genome shotgun (WGS) entry which is preliminary data.</text>
</comment>
<gene>
    <name evidence="1" type="ORF">ACD_71C00092G0002</name>
</gene>
<sequence length="431" mass="51817">MSLIPANEKIVETKTCHHCGAPFDITDKDLEFYDKISPVFGGVKYPIPSPTFCPDCRQQRRLSFKNERKLYKRKCNKTEKDIISMYSPDKPYKIYEQNEWWSDKWNPLDYWEDFNFDKSFFVQFWKLSLNIPHPSLITVSNHNSEYTNFTDHLKNCYLVFITSFAEDCYYSCWADYSKNTIDNENSVECKECYEITHCKNCFWVCYSRYSNDCSNSSYLTDCDWCTNCLFCMWLKNKSYCILNKEYPKEEYEKIKNNKNFINALFKKFHEIVIKFPRKHIYWNTNENCVWDFINNSKNIYNSYTTFHCEDSKYLYDVLEIRDSYDLSSSTINSFIYEWDSIVESFSLLSCYSVINSSKLYYCFWMLSSSNCFWCIWLKNKSYCIFNKQYTKEEYEGLVPKIIEYMKETGEWGEFFPSSISPFGYNETVAQE</sequence>
<dbReference type="AlphaFoldDB" id="K1Z501"/>
<protein>
    <submittedName>
        <fullName evidence="1">Uncharacterized protein</fullName>
    </submittedName>
</protein>
<name>K1Z501_9BACT</name>
<evidence type="ECO:0000313" key="1">
    <source>
        <dbReference type="EMBL" id="EKD44582.1"/>
    </source>
</evidence>
<dbReference type="EMBL" id="AMFJ01028823">
    <property type="protein sequence ID" value="EKD44582.1"/>
    <property type="molecule type" value="Genomic_DNA"/>
</dbReference>
<reference evidence="1" key="1">
    <citation type="journal article" date="2012" name="Science">
        <title>Fermentation, hydrogen, and sulfur metabolism in multiple uncultivated bacterial phyla.</title>
        <authorList>
            <person name="Wrighton K.C."/>
            <person name="Thomas B.C."/>
            <person name="Sharon I."/>
            <person name="Miller C.S."/>
            <person name="Castelle C.J."/>
            <person name="VerBerkmoes N.C."/>
            <person name="Wilkins M.J."/>
            <person name="Hettich R.L."/>
            <person name="Lipton M.S."/>
            <person name="Williams K.H."/>
            <person name="Long P.E."/>
            <person name="Banfield J.F."/>
        </authorList>
    </citation>
    <scope>NUCLEOTIDE SEQUENCE [LARGE SCALE GENOMIC DNA]</scope>
</reference>